<dbReference type="PANTHER" id="PTHR37422:SF13">
    <property type="entry name" value="LIPOPOLYSACCHARIDE BIOSYNTHESIS PROTEIN PA4999-RELATED"/>
    <property type="match status" value="1"/>
</dbReference>
<feature type="domain" description="O-antigen ligase-related" evidence="6">
    <location>
        <begin position="197"/>
        <end position="364"/>
    </location>
</feature>
<keyword evidence="3 5" id="KW-1133">Transmembrane helix</keyword>
<keyword evidence="4 5" id="KW-0472">Membrane</keyword>
<reference evidence="7" key="1">
    <citation type="submission" date="2021-02" db="EMBL/GenBank/DDBJ databases">
        <title>Infant gut strain persistence is associated with maternal origin, phylogeny, and functional potential including surface adhesion and iron acquisition.</title>
        <authorList>
            <person name="Lou Y.C."/>
        </authorList>
    </citation>
    <scope>NUCLEOTIDE SEQUENCE</scope>
    <source>
        <strain evidence="7">L3_108_103G1_dasL3_108_103G1_concoct_2</strain>
    </source>
</reference>
<gene>
    <name evidence="7" type="ORF">KHZ85_06955</name>
</gene>
<dbReference type="RefSeq" id="WP_278640403.1">
    <property type="nucleotide sequence ID" value="NZ_JAGZMZ010000016.1"/>
</dbReference>
<feature type="transmembrane region" description="Helical" evidence="5">
    <location>
        <begin position="214"/>
        <end position="231"/>
    </location>
</feature>
<comment type="caution">
    <text evidence="7">The sequence shown here is derived from an EMBL/GenBank/DDBJ whole genome shotgun (WGS) entry which is preliminary data.</text>
</comment>
<dbReference type="InterPro" id="IPR051533">
    <property type="entry name" value="WaaL-like"/>
</dbReference>
<dbReference type="GO" id="GO:0016874">
    <property type="term" value="F:ligase activity"/>
    <property type="evidence" value="ECO:0007669"/>
    <property type="project" value="UniProtKB-KW"/>
</dbReference>
<dbReference type="InterPro" id="IPR007016">
    <property type="entry name" value="O-antigen_ligase-rel_domated"/>
</dbReference>
<evidence type="ECO:0000256" key="4">
    <source>
        <dbReference type="ARBA" id="ARBA00023136"/>
    </source>
</evidence>
<feature type="transmembrane region" description="Helical" evidence="5">
    <location>
        <begin position="392"/>
        <end position="411"/>
    </location>
</feature>
<feature type="transmembrane region" description="Helical" evidence="5">
    <location>
        <begin position="97"/>
        <end position="114"/>
    </location>
</feature>
<dbReference type="EMBL" id="JAGZMZ010000016">
    <property type="protein sequence ID" value="MBS4884487.1"/>
    <property type="molecule type" value="Genomic_DNA"/>
</dbReference>
<keyword evidence="7" id="KW-0436">Ligase</keyword>
<dbReference type="Proteomes" id="UP000753219">
    <property type="component" value="Unassembled WGS sequence"/>
</dbReference>
<feature type="transmembrane region" description="Helical" evidence="5">
    <location>
        <begin position="12"/>
        <end position="36"/>
    </location>
</feature>
<feature type="transmembrane region" description="Helical" evidence="5">
    <location>
        <begin position="167"/>
        <end position="184"/>
    </location>
</feature>
<sequence>MKKVKFICEQYVDMLGILIAVLTVFSSFFITGLFGMGKYGTLINYTLCGLFFVYIGMLLIIRKKNSCFYKSVEFYICLFLFFYLLTIGLNTGKIQNLKIFILTAIQWVILFHYMKTKRITMEKILYCLNIIIFIVTFIGIVYCFLFNHPVSNFAERHCGFYENPNTGAIICAISIAISMMFLSFKNTWNRVFLIINIVFQLMMIRLCLSRAGVIMLIAFLILYALIVACYHKKKAITAIRNLIVVVVVFLFIYNVVSPKLYHLRDLILYQPSAVLNVLQKEETAGSNVSKRDEKKATDSDNHRMNLLISGSKAFLHNPIIGVGQANLPKAVNEQMLLQDLETGGVHNAYLQMLISNGTIGFVSYAAIYVVLLILFIKKRKTITLAMIQDKNYNYFCGFTALTLSLFVYGLLESVIVLSSSFPAVIMAISAGGVASFIEGNESVGKELSTNGKETVEYHHTCI</sequence>
<evidence type="ECO:0000256" key="5">
    <source>
        <dbReference type="SAM" id="Phobius"/>
    </source>
</evidence>
<evidence type="ECO:0000313" key="7">
    <source>
        <dbReference type="EMBL" id="MBS4884487.1"/>
    </source>
</evidence>
<feature type="transmembrane region" description="Helical" evidence="5">
    <location>
        <begin position="126"/>
        <end position="147"/>
    </location>
</feature>
<proteinExistence type="predicted"/>
<feature type="transmembrane region" description="Helical" evidence="5">
    <location>
        <begin position="238"/>
        <end position="256"/>
    </location>
</feature>
<feature type="transmembrane region" description="Helical" evidence="5">
    <location>
        <begin position="353"/>
        <end position="376"/>
    </location>
</feature>
<organism evidence="7 8">
    <name type="scientific">Amedibacillus dolichus</name>
    <dbReference type="NCBI Taxonomy" id="31971"/>
    <lineage>
        <taxon>Bacteria</taxon>
        <taxon>Bacillati</taxon>
        <taxon>Bacillota</taxon>
        <taxon>Erysipelotrichia</taxon>
        <taxon>Erysipelotrichales</taxon>
        <taxon>Erysipelotrichaceae</taxon>
        <taxon>Amedibacillus</taxon>
    </lineage>
</organism>
<evidence type="ECO:0000256" key="1">
    <source>
        <dbReference type="ARBA" id="ARBA00004141"/>
    </source>
</evidence>
<evidence type="ECO:0000256" key="2">
    <source>
        <dbReference type="ARBA" id="ARBA00022692"/>
    </source>
</evidence>
<evidence type="ECO:0000313" key="8">
    <source>
        <dbReference type="Proteomes" id="UP000753219"/>
    </source>
</evidence>
<dbReference type="GO" id="GO:0016020">
    <property type="term" value="C:membrane"/>
    <property type="evidence" value="ECO:0007669"/>
    <property type="project" value="UniProtKB-SubCell"/>
</dbReference>
<evidence type="ECO:0000256" key="3">
    <source>
        <dbReference type="ARBA" id="ARBA00022989"/>
    </source>
</evidence>
<name>A0A942ZWX9_9FIRM</name>
<dbReference type="AlphaFoldDB" id="A0A942ZWX9"/>
<dbReference type="Pfam" id="PF04932">
    <property type="entry name" value="Wzy_C"/>
    <property type="match status" value="1"/>
</dbReference>
<evidence type="ECO:0000259" key="6">
    <source>
        <dbReference type="Pfam" id="PF04932"/>
    </source>
</evidence>
<protein>
    <submittedName>
        <fullName evidence="7">O-antigen ligase family protein</fullName>
    </submittedName>
</protein>
<keyword evidence="2 5" id="KW-0812">Transmembrane</keyword>
<comment type="subcellular location">
    <subcellularLocation>
        <location evidence="1">Membrane</location>
        <topology evidence="1">Multi-pass membrane protein</topology>
    </subcellularLocation>
</comment>
<feature type="transmembrane region" description="Helical" evidence="5">
    <location>
        <begin position="191"/>
        <end position="208"/>
    </location>
</feature>
<accession>A0A942ZWX9</accession>
<dbReference type="PANTHER" id="PTHR37422">
    <property type="entry name" value="TEICHURONIC ACID BIOSYNTHESIS PROTEIN TUAE"/>
    <property type="match status" value="1"/>
</dbReference>
<feature type="transmembrane region" description="Helical" evidence="5">
    <location>
        <begin position="72"/>
        <end position="91"/>
    </location>
</feature>
<feature type="transmembrane region" description="Helical" evidence="5">
    <location>
        <begin position="42"/>
        <end position="60"/>
    </location>
</feature>